<dbReference type="Proteomes" id="UP000253472">
    <property type="component" value="Unassembled WGS sequence"/>
</dbReference>
<organism evidence="1 2">
    <name type="scientific">Candida viswanathii</name>
    <dbReference type="NCBI Taxonomy" id="5486"/>
    <lineage>
        <taxon>Eukaryota</taxon>
        <taxon>Fungi</taxon>
        <taxon>Dikarya</taxon>
        <taxon>Ascomycota</taxon>
        <taxon>Saccharomycotina</taxon>
        <taxon>Pichiomycetes</taxon>
        <taxon>Debaryomycetaceae</taxon>
        <taxon>Candida/Lodderomyces clade</taxon>
        <taxon>Candida</taxon>
    </lineage>
</organism>
<evidence type="ECO:0000313" key="2">
    <source>
        <dbReference type="Proteomes" id="UP000253472"/>
    </source>
</evidence>
<accession>A0A367YIU3</accession>
<name>A0A367YIU3_9ASCO</name>
<gene>
    <name evidence="1" type="ORF">Cantr_01163</name>
</gene>
<protein>
    <submittedName>
        <fullName evidence="1">Uncharacterized protein</fullName>
    </submittedName>
</protein>
<sequence>MNFIPSAVSLTIEGDLAAGVLFICVISHKPRTFDFVLCSKAQLLYVNSPPFQLPGNPLKQLSTWQLLPFLDDGEDNKEESENVGEVGRILG</sequence>
<keyword evidence="2" id="KW-1185">Reference proteome</keyword>
<dbReference type="EMBL" id="QLNQ01000020">
    <property type="protein sequence ID" value="RCK65620.1"/>
    <property type="molecule type" value="Genomic_DNA"/>
</dbReference>
<proteinExistence type="predicted"/>
<dbReference type="AlphaFoldDB" id="A0A367YIU3"/>
<comment type="caution">
    <text evidence="1">The sequence shown here is derived from an EMBL/GenBank/DDBJ whole genome shotgun (WGS) entry which is preliminary data.</text>
</comment>
<evidence type="ECO:0000313" key="1">
    <source>
        <dbReference type="EMBL" id="RCK65620.1"/>
    </source>
</evidence>
<reference evidence="1 2" key="1">
    <citation type="submission" date="2018-06" db="EMBL/GenBank/DDBJ databases">
        <title>Whole genome sequencing of Candida tropicalis (genome annotated by CSBL at Korea University).</title>
        <authorList>
            <person name="Ahn J."/>
        </authorList>
    </citation>
    <scope>NUCLEOTIDE SEQUENCE [LARGE SCALE GENOMIC DNA]</scope>
    <source>
        <strain evidence="1 2">ATCC 20962</strain>
    </source>
</reference>